<keyword evidence="1" id="KW-0106">Calcium</keyword>
<dbReference type="InterPro" id="IPR011992">
    <property type="entry name" value="EF-hand-dom_pair"/>
</dbReference>
<dbReference type="GO" id="GO:0005509">
    <property type="term" value="F:calcium ion binding"/>
    <property type="evidence" value="ECO:0007669"/>
    <property type="project" value="InterPro"/>
</dbReference>
<dbReference type="SMART" id="SM00054">
    <property type="entry name" value="EFh"/>
    <property type="match status" value="3"/>
</dbReference>
<dbReference type="PANTHER" id="PTHR10827">
    <property type="entry name" value="RETICULOCALBIN"/>
    <property type="match status" value="1"/>
</dbReference>
<dbReference type="GO" id="GO:0005783">
    <property type="term" value="C:endoplasmic reticulum"/>
    <property type="evidence" value="ECO:0007669"/>
    <property type="project" value="TreeGrafter"/>
</dbReference>
<accession>A0A0D2TWC6</accession>
<dbReference type="STRING" id="29730.A0A0D2TWC6"/>
<dbReference type="PROSITE" id="PS00018">
    <property type="entry name" value="EF_HAND_1"/>
    <property type="match status" value="4"/>
</dbReference>
<keyword evidence="5" id="KW-1185">Reference proteome</keyword>
<dbReference type="EMBL" id="CM001752">
    <property type="protein sequence ID" value="KJB79798.1"/>
    <property type="molecule type" value="Genomic_DNA"/>
</dbReference>
<reference evidence="4 5" key="1">
    <citation type="journal article" date="2012" name="Nature">
        <title>Repeated polyploidization of Gossypium genomes and the evolution of spinnable cotton fibres.</title>
        <authorList>
            <person name="Paterson A.H."/>
            <person name="Wendel J.F."/>
            <person name="Gundlach H."/>
            <person name="Guo H."/>
            <person name="Jenkins J."/>
            <person name="Jin D."/>
            <person name="Llewellyn D."/>
            <person name="Showmaker K.C."/>
            <person name="Shu S."/>
            <person name="Udall J."/>
            <person name="Yoo M.J."/>
            <person name="Byers R."/>
            <person name="Chen W."/>
            <person name="Doron-Faigenboim A."/>
            <person name="Duke M.V."/>
            <person name="Gong L."/>
            <person name="Grimwood J."/>
            <person name="Grover C."/>
            <person name="Grupp K."/>
            <person name="Hu G."/>
            <person name="Lee T.H."/>
            <person name="Li J."/>
            <person name="Lin L."/>
            <person name="Liu T."/>
            <person name="Marler B.S."/>
            <person name="Page J.T."/>
            <person name="Roberts A.W."/>
            <person name="Romanel E."/>
            <person name="Sanders W.S."/>
            <person name="Szadkowski E."/>
            <person name="Tan X."/>
            <person name="Tang H."/>
            <person name="Xu C."/>
            <person name="Wang J."/>
            <person name="Wang Z."/>
            <person name="Zhang D."/>
            <person name="Zhang L."/>
            <person name="Ashrafi H."/>
            <person name="Bedon F."/>
            <person name="Bowers J.E."/>
            <person name="Brubaker C.L."/>
            <person name="Chee P.W."/>
            <person name="Das S."/>
            <person name="Gingle A.R."/>
            <person name="Haigler C.H."/>
            <person name="Harker D."/>
            <person name="Hoffmann L.V."/>
            <person name="Hovav R."/>
            <person name="Jones D.C."/>
            <person name="Lemke C."/>
            <person name="Mansoor S."/>
            <person name="ur Rahman M."/>
            <person name="Rainville L.N."/>
            <person name="Rambani A."/>
            <person name="Reddy U.K."/>
            <person name="Rong J.K."/>
            <person name="Saranga Y."/>
            <person name="Scheffler B.E."/>
            <person name="Scheffler J.A."/>
            <person name="Stelly D.M."/>
            <person name="Triplett B.A."/>
            <person name="Van Deynze A."/>
            <person name="Vaslin M.F."/>
            <person name="Waghmare V.N."/>
            <person name="Walford S.A."/>
            <person name="Wright R.J."/>
            <person name="Zaki E.A."/>
            <person name="Zhang T."/>
            <person name="Dennis E.S."/>
            <person name="Mayer K.F."/>
            <person name="Peterson D.G."/>
            <person name="Rokhsar D.S."/>
            <person name="Wang X."/>
            <person name="Schmutz J."/>
        </authorList>
    </citation>
    <scope>NUCLEOTIDE SEQUENCE [LARGE SCALE GENOMIC DNA]</scope>
</reference>
<gene>
    <name evidence="4" type="ORF">B456_013G067400</name>
</gene>
<evidence type="ECO:0000259" key="3">
    <source>
        <dbReference type="PROSITE" id="PS50222"/>
    </source>
</evidence>
<dbReference type="eggNOG" id="KOG4223">
    <property type="taxonomic scope" value="Eukaryota"/>
</dbReference>
<dbReference type="OMA" id="PHISHRR"/>
<dbReference type="AlphaFoldDB" id="A0A0D2TWC6"/>
<dbReference type="OrthoDB" id="293868at2759"/>
<dbReference type="InterPro" id="IPR002048">
    <property type="entry name" value="EF_hand_dom"/>
</dbReference>
<dbReference type="InterPro" id="IPR018247">
    <property type="entry name" value="EF_Hand_1_Ca_BS"/>
</dbReference>
<dbReference type="Gene3D" id="1.10.238.10">
    <property type="entry name" value="EF-hand"/>
    <property type="match status" value="2"/>
</dbReference>
<feature type="domain" description="EF-hand" evidence="3">
    <location>
        <begin position="277"/>
        <end position="312"/>
    </location>
</feature>
<dbReference type="Gramene" id="KJB79798">
    <property type="protein sequence ID" value="KJB79798"/>
    <property type="gene ID" value="B456_013G067400"/>
</dbReference>
<keyword evidence="2" id="KW-1133">Transmembrane helix</keyword>
<protein>
    <recommendedName>
        <fullName evidence="3">EF-hand domain-containing protein</fullName>
    </recommendedName>
</protein>
<dbReference type="PANTHER" id="PTHR10827:SF101">
    <property type="entry name" value="CALCIUM-BINDING EF HAND FAMILY PROTEIN"/>
    <property type="match status" value="1"/>
</dbReference>
<evidence type="ECO:0000313" key="5">
    <source>
        <dbReference type="Proteomes" id="UP000032304"/>
    </source>
</evidence>
<sequence>MGELSAIVYMTVALLILFIISYSPKKHPADNRRRLVKLRSSFSFSNPARHEPVAFDPLVAKIERRREDNQWEKQYVEHSRPDYLQYPEPAEESQPETEDYLNDEDKFNVTNRLVLLFPKIDVDPADGFVTENELIEWNLQQAMKEEWFRSLREMEIHDKNNDGLVSYAEYEAPSWVKNDYASFGHDMGWWTEEHFYASDADGDHVLNLTEFNDFMHPADSKNPKLLQWLCKKEVRERDADKDGKVNFDEFFHGVFDLVITHDEEGHNSFHPSDYSMDAETPAKQMFSQLDKDGDRLLSDEELLPIIGKLHPSEQYYAKQQADYIISQADLNKDGRLSLVEMIDNPYVFYSAIFNDSEDDYEYHDEFR</sequence>
<evidence type="ECO:0000256" key="2">
    <source>
        <dbReference type="SAM" id="Phobius"/>
    </source>
</evidence>
<organism evidence="4 5">
    <name type="scientific">Gossypium raimondii</name>
    <name type="common">Peruvian cotton</name>
    <name type="synonym">Gossypium klotzschianum subsp. raimondii</name>
    <dbReference type="NCBI Taxonomy" id="29730"/>
    <lineage>
        <taxon>Eukaryota</taxon>
        <taxon>Viridiplantae</taxon>
        <taxon>Streptophyta</taxon>
        <taxon>Embryophyta</taxon>
        <taxon>Tracheophyta</taxon>
        <taxon>Spermatophyta</taxon>
        <taxon>Magnoliopsida</taxon>
        <taxon>eudicotyledons</taxon>
        <taxon>Gunneridae</taxon>
        <taxon>Pentapetalae</taxon>
        <taxon>rosids</taxon>
        <taxon>malvids</taxon>
        <taxon>Malvales</taxon>
        <taxon>Malvaceae</taxon>
        <taxon>Malvoideae</taxon>
        <taxon>Gossypium</taxon>
    </lineage>
</organism>
<dbReference type="Pfam" id="PF13499">
    <property type="entry name" value="EF-hand_7"/>
    <property type="match status" value="1"/>
</dbReference>
<dbReference type="SUPFAM" id="SSF47473">
    <property type="entry name" value="EF-hand"/>
    <property type="match status" value="2"/>
</dbReference>
<dbReference type="Proteomes" id="UP000032304">
    <property type="component" value="Chromosome 13"/>
</dbReference>
<feature type="transmembrane region" description="Helical" evidence="2">
    <location>
        <begin position="6"/>
        <end position="24"/>
    </location>
</feature>
<keyword evidence="2" id="KW-0472">Membrane</keyword>
<evidence type="ECO:0000313" key="4">
    <source>
        <dbReference type="EMBL" id="KJB79798.1"/>
    </source>
</evidence>
<name>A0A0D2TWC6_GOSRA</name>
<evidence type="ECO:0000256" key="1">
    <source>
        <dbReference type="ARBA" id="ARBA00022837"/>
    </source>
</evidence>
<proteinExistence type="predicted"/>
<dbReference type="PROSITE" id="PS50222">
    <property type="entry name" value="EF_HAND_2"/>
    <property type="match status" value="1"/>
</dbReference>
<keyword evidence="2" id="KW-0812">Transmembrane</keyword>
<dbReference type="FunFam" id="1.10.238.10:FF:000328">
    <property type="entry name" value="Calcium-binding EF hand family protein"/>
    <property type="match status" value="1"/>
</dbReference>